<keyword evidence="2" id="KW-0812">Transmembrane</keyword>
<keyword evidence="4" id="KW-1185">Reference proteome</keyword>
<keyword evidence="2" id="KW-0472">Membrane</keyword>
<accession>A0A0F3GYR9</accession>
<dbReference type="AlphaFoldDB" id="A0A0F3GYR9"/>
<reference evidence="3 4" key="1">
    <citation type="submission" date="2015-02" db="EMBL/GenBank/DDBJ databases">
        <title>Single-cell genomics of uncultivated deep-branching MTB reveals a conserved set of magnetosome genes.</title>
        <authorList>
            <person name="Kolinko S."/>
            <person name="Richter M."/>
            <person name="Glockner F.O."/>
            <person name="Brachmann A."/>
            <person name="Schuler D."/>
        </authorList>
    </citation>
    <scope>NUCLEOTIDE SEQUENCE [LARGE SCALE GENOMIC DNA]</scope>
    <source>
        <strain evidence="3">TM-1</strain>
    </source>
</reference>
<evidence type="ECO:0000256" key="1">
    <source>
        <dbReference type="SAM" id="MobiDB-lite"/>
    </source>
</evidence>
<evidence type="ECO:0000313" key="3">
    <source>
        <dbReference type="EMBL" id="KJU85823.1"/>
    </source>
</evidence>
<dbReference type="Gene3D" id="2.60.120.380">
    <property type="match status" value="1"/>
</dbReference>
<evidence type="ECO:0000313" key="4">
    <source>
        <dbReference type="Proteomes" id="UP000033423"/>
    </source>
</evidence>
<dbReference type="Proteomes" id="UP000033423">
    <property type="component" value="Unassembled WGS sequence"/>
</dbReference>
<proteinExistence type="predicted"/>
<name>A0A0F3GYR9_9BACT</name>
<protein>
    <submittedName>
        <fullName evidence="3">Uncharacterized protein</fullName>
    </submittedName>
</protein>
<feature type="transmembrane region" description="Helical" evidence="2">
    <location>
        <begin position="12"/>
        <end position="32"/>
    </location>
</feature>
<gene>
    <name evidence="3" type="ORF">MBAV_001984</name>
</gene>
<sequence>MGKVITLSGRGASSKLLLWAAVIFAYITIAFVCRPVEAEDVTPDKYEPDDTYLQAKEIEVGGQPQQHNLHKPGDVDYVKFYARKGEYYGIEVYNTGQIGQLSYTLYKTDGITPIGKFGSGYVLLKRLFNEEGVYYASISNADPNVFGSGTDYTLSLRRRTESSPLPSAAPTQPGAAASKPATPGTTAPNPSVSWSFVPEPNAPKAEDDSQCGKIKGAFRGQWFNYYERGLSFSDCGQDKLEGGQKETAIKYLESTVKDLEAAIRIRKDEGWHTRTYGMHYVDYFPHRELGIAYFLLGEEHKQSNNALATSYYEKAQKELAVSVGYKTTTSKAVYYLNEVRGRLNQKTQGPVIKLKPADNLTANCMYTVEGIATSANYVRPVILNGKPLPYCLETKGEKILDKHFQAGLSAQSCGFKTEVDLCALEGEGVKAIKIEAVDAAGRSSEEDVKVTLDREGPAIAINSVGEVDGKTRVTGAIYDNYGIKEVLFNGENRFTGKSNVSEKEWPFDVTLTTRKIAIKATNKAGNTTEYTLPEVRQNAALTDAVLLAQNGASNSDAAGGGGFSFGNLNVEKDGHKTMEGTLDIWPNVPDKIFRTLGNFVDGAKEFWKKSMTNQSSLIIIKPEGRYLEYKNSFAIFEKSLRIMITVSNLNEFSDLILYNNDKEIKCPQKDNFKKVINSYTFHCTIPVNAKGDNEIKLVAYTKQKNEEKQSSINVQKLDMSRRDMLLRVAIIALDKKGNLIDNTDDKYKKISAALEGSERFNIVNIDNKRENIVDRYKIKDDTITPDSARNAAKEANVDMFLLLTIDKRGKTTKFVETGCFVTTTPKDTINCDISPEKTIVAPNDHAAKASEKEIVASVEDSFPFVRGEVKKARNERLEINRGKEPWKIYNGTRLYLFNATDMSKRLLCSLKLDYIRGCEDIVVPTDEDYYGRAVVTDAKETKSEARVIYIPPGNKPKADDIIMTK</sequence>
<keyword evidence="2" id="KW-1133">Transmembrane helix</keyword>
<dbReference type="EMBL" id="LACI01000850">
    <property type="protein sequence ID" value="KJU85823.1"/>
    <property type="molecule type" value="Genomic_DNA"/>
</dbReference>
<evidence type="ECO:0000256" key="2">
    <source>
        <dbReference type="SAM" id="Phobius"/>
    </source>
</evidence>
<feature type="region of interest" description="Disordered" evidence="1">
    <location>
        <begin position="161"/>
        <end position="210"/>
    </location>
</feature>
<feature type="compositionally biased region" description="Polar residues" evidence="1">
    <location>
        <begin position="183"/>
        <end position="194"/>
    </location>
</feature>
<organism evidence="3 4">
    <name type="scientific">Candidatus Magnetobacterium bavaricum</name>
    <dbReference type="NCBI Taxonomy" id="29290"/>
    <lineage>
        <taxon>Bacteria</taxon>
        <taxon>Pseudomonadati</taxon>
        <taxon>Nitrospirota</taxon>
        <taxon>Thermodesulfovibrionia</taxon>
        <taxon>Thermodesulfovibrionales</taxon>
        <taxon>Candidatus Magnetobacteriaceae</taxon>
        <taxon>Candidatus Magnetobacterium</taxon>
    </lineage>
</organism>
<dbReference type="SUPFAM" id="SSF89260">
    <property type="entry name" value="Collagen-binding domain"/>
    <property type="match status" value="1"/>
</dbReference>
<comment type="caution">
    <text evidence="3">The sequence shown here is derived from an EMBL/GenBank/DDBJ whole genome shotgun (WGS) entry which is preliminary data.</text>
</comment>